<geneLocation type="plasmid" evidence="2 3">
    <name>pAtCFBP5507b</name>
</geneLocation>
<accession>A0A4Z1QTA7</accession>
<keyword evidence="2" id="KW-0614">Plasmid</keyword>
<evidence type="ECO:0000313" key="3">
    <source>
        <dbReference type="Proteomes" id="UP000298735"/>
    </source>
</evidence>
<feature type="compositionally biased region" description="Basic and acidic residues" evidence="1">
    <location>
        <begin position="258"/>
        <end position="269"/>
    </location>
</feature>
<evidence type="ECO:0000313" key="2">
    <source>
        <dbReference type="EMBL" id="UYZ11166.1"/>
    </source>
</evidence>
<sequence length="327" mass="36470">MRTVEQSQDSSELTNSQDVSACGNADFLSAVHALLREDKGTMFQQIGAVQAKSGTRRTGAPVRRNSRLKGKCEAVFWKPLPRHEAREILLAARKYELAMKQPGKRTGPLGHVALEVLDYLTNLVDFGNGRLDPSISTIMEKIGRARAAVCRALDALRTHGFVDWLRRYVPTGNDGAGPQVQQTSNAYRLSLPARAKALLGKYVRKAAPPPDDALQAQQERQDAIKAHMDSLSSADRLRETVEDRARAEQLAGYVERAKQNRAQRAEEGRQTPAARQTQFHYTQPATANPAIERIRKNLEARKAEKLLNEREFTERTESGPDFYNPAD</sequence>
<dbReference type="Proteomes" id="UP000298735">
    <property type="component" value="Plasmid pAtCFBP5507b"/>
</dbReference>
<dbReference type="AlphaFoldDB" id="A0A4Z1QTA7"/>
<dbReference type="RefSeq" id="WP_137409520.1">
    <property type="nucleotide sequence ID" value="NZ_CP109971.1"/>
</dbReference>
<protein>
    <submittedName>
        <fullName evidence="2">Uncharacterized protein</fullName>
    </submittedName>
</protein>
<proteinExistence type="predicted"/>
<dbReference type="EMBL" id="CP109971">
    <property type="protein sequence ID" value="UYZ11166.1"/>
    <property type="molecule type" value="Genomic_DNA"/>
</dbReference>
<gene>
    <name evidence="2" type="ORF">CFBP5507_26315</name>
</gene>
<feature type="region of interest" description="Disordered" evidence="1">
    <location>
        <begin position="305"/>
        <end position="327"/>
    </location>
</feature>
<feature type="region of interest" description="Disordered" evidence="1">
    <location>
        <begin position="258"/>
        <end position="290"/>
    </location>
</feature>
<feature type="compositionally biased region" description="Basic and acidic residues" evidence="1">
    <location>
        <begin position="305"/>
        <end position="318"/>
    </location>
</feature>
<organism evidence="2 3">
    <name type="scientific">Agrobacterium salinitolerans</name>
    <dbReference type="NCBI Taxonomy" id="1183413"/>
    <lineage>
        <taxon>Bacteria</taxon>
        <taxon>Pseudomonadati</taxon>
        <taxon>Pseudomonadota</taxon>
        <taxon>Alphaproteobacteria</taxon>
        <taxon>Hyphomicrobiales</taxon>
        <taxon>Rhizobiaceae</taxon>
        <taxon>Rhizobium/Agrobacterium group</taxon>
        <taxon>Agrobacterium</taxon>
    </lineage>
</organism>
<dbReference type="KEGG" id="asal:CFBP5507_26315"/>
<evidence type="ECO:0000256" key="1">
    <source>
        <dbReference type="SAM" id="MobiDB-lite"/>
    </source>
</evidence>
<name>A0A4Z1QTA7_9HYPH</name>
<dbReference type="OrthoDB" id="7467461at2"/>
<feature type="compositionally biased region" description="Polar residues" evidence="1">
    <location>
        <begin position="273"/>
        <end position="286"/>
    </location>
</feature>
<reference evidence="2" key="1">
    <citation type="submission" date="2022-10" db="EMBL/GenBank/DDBJ databases">
        <title>Complete genome sequence of Agrobacterium salinitolerans CFBP5507.</title>
        <authorList>
            <person name="Tchabashvili S."/>
            <person name="Yen H.-C."/>
            <person name="Haryono M."/>
            <person name="Lin Y.-C."/>
            <person name="Lai E.-M."/>
            <person name="Kuo C.-H."/>
        </authorList>
    </citation>
    <scope>NUCLEOTIDE SEQUENCE</scope>
    <source>
        <strain evidence="2">CFBP5507</strain>
        <plasmid evidence="2">pAtCFBP5507b</plasmid>
    </source>
</reference>